<dbReference type="InterPro" id="IPR012160">
    <property type="entry name" value="LtaS-like"/>
</dbReference>
<dbReference type="InterPro" id="IPR017850">
    <property type="entry name" value="Alkaline_phosphatase_core_sf"/>
</dbReference>
<feature type="transmembrane region" description="Helical" evidence="6">
    <location>
        <begin position="92"/>
        <end position="114"/>
    </location>
</feature>
<dbReference type="GO" id="GO:0016740">
    <property type="term" value="F:transferase activity"/>
    <property type="evidence" value="ECO:0007669"/>
    <property type="project" value="UniProtKB-KW"/>
</dbReference>
<evidence type="ECO:0000256" key="6">
    <source>
        <dbReference type="SAM" id="Phobius"/>
    </source>
</evidence>
<dbReference type="EMBL" id="JBHLXP010000001">
    <property type="protein sequence ID" value="MFC0048002.1"/>
    <property type="molecule type" value="Genomic_DNA"/>
</dbReference>
<feature type="transmembrane region" description="Helical" evidence="6">
    <location>
        <begin position="179"/>
        <end position="198"/>
    </location>
</feature>
<evidence type="ECO:0000259" key="7">
    <source>
        <dbReference type="Pfam" id="PF00884"/>
    </source>
</evidence>
<organism evidence="8 9">
    <name type="scientific">Rheinheimera tilapiae</name>
    <dbReference type="NCBI Taxonomy" id="875043"/>
    <lineage>
        <taxon>Bacteria</taxon>
        <taxon>Pseudomonadati</taxon>
        <taxon>Pseudomonadota</taxon>
        <taxon>Gammaproteobacteria</taxon>
        <taxon>Chromatiales</taxon>
        <taxon>Chromatiaceae</taxon>
        <taxon>Rheinheimera</taxon>
    </lineage>
</organism>
<name>A0ABV6BAW1_9GAMM</name>
<dbReference type="CDD" id="cd16015">
    <property type="entry name" value="LTA_synthase"/>
    <property type="match status" value="1"/>
</dbReference>
<keyword evidence="5 6" id="KW-0472">Membrane</keyword>
<dbReference type="EC" id="2.7.8.-" evidence="8"/>
<feature type="domain" description="Sulfatase N-terminal" evidence="7">
    <location>
        <begin position="289"/>
        <end position="562"/>
    </location>
</feature>
<keyword evidence="2" id="KW-1003">Cell membrane</keyword>
<keyword evidence="9" id="KW-1185">Reference proteome</keyword>
<evidence type="ECO:0000256" key="2">
    <source>
        <dbReference type="ARBA" id="ARBA00022475"/>
    </source>
</evidence>
<evidence type="ECO:0000313" key="9">
    <source>
        <dbReference type="Proteomes" id="UP001589813"/>
    </source>
</evidence>
<keyword evidence="8" id="KW-0808">Transferase</keyword>
<dbReference type="InterPro" id="IPR050448">
    <property type="entry name" value="OpgB/LTA_synthase_biosynth"/>
</dbReference>
<dbReference type="Gene3D" id="3.40.720.10">
    <property type="entry name" value="Alkaline Phosphatase, subunit A"/>
    <property type="match status" value="1"/>
</dbReference>
<keyword evidence="4 6" id="KW-1133">Transmembrane helix</keyword>
<evidence type="ECO:0000256" key="1">
    <source>
        <dbReference type="ARBA" id="ARBA00004651"/>
    </source>
</evidence>
<gene>
    <name evidence="8" type="ORF">ACFFJP_06845</name>
</gene>
<dbReference type="Pfam" id="PF00884">
    <property type="entry name" value="Sulfatase"/>
    <property type="match status" value="1"/>
</dbReference>
<evidence type="ECO:0000256" key="5">
    <source>
        <dbReference type="ARBA" id="ARBA00023136"/>
    </source>
</evidence>
<feature type="transmembrane region" description="Helical" evidence="6">
    <location>
        <begin position="12"/>
        <end position="35"/>
    </location>
</feature>
<evidence type="ECO:0000256" key="4">
    <source>
        <dbReference type="ARBA" id="ARBA00022989"/>
    </source>
</evidence>
<evidence type="ECO:0000256" key="3">
    <source>
        <dbReference type="ARBA" id="ARBA00022692"/>
    </source>
</evidence>
<proteinExistence type="predicted"/>
<dbReference type="Proteomes" id="UP001589813">
    <property type="component" value="Unassembled WGS sequence"/>
</dbReference>
<dbReference type="SUPFAM" id="SSF53649">
    <property type="entry name" value="Alkaline phosphatase-like"/>
    <property type="match status" value="1"/>
</dbReference>
<dbReference type="PIRSF" id="PIRSF005091">
    <property type="entry name" value="Mmb_sulf_HI1246"/>
    <property type="match status" value="1"/>
</dbReference>
<protein>
    <submittedName>
        <fullName evidence="8">LTA synthase family protein</fullName>
        <ecNumber evidence="8">2.7.8.-</ecNumber>
    </submittedName>
</protein>
<evidence type="ECO:0000313" key="8">
    <source>
        <dbReference type="EMBL" id="MFC0048002.1"/>
    </source>
</evidence>
<dbReference type="InterPro" id="IPR000917">
    <property type="entry name" value="Sulfatase_N"/>
</dbReference>
<feature type="transmembrane region" description="Helical" evidence="6">
    <location>
        <begin position="61"/>
        <end position="80"/>
    </location>
</feature>
<keyword evidence="3 6" id="KW-0812">Transmembrane</keyword>
<dbReference type="PANTHER" id="PTHR47371">
    <property type="entry name" value="LIPOTEICHOIC ACID SYNTHASE"/>
    <property type="match status" value="1"/>
</dbReference>
<accession>A0ABV6BAW1</accession>
<comment type="subcellular location">
    <subcellularLocation>
        <location evidence="1">Cell membrane</location>
        <topology evidence="1">Multi-pass membrane protein</topology>
    </subcellularLocation>
</comment>
<dbReference type="Gene3D" id="3.30.1120.80">
    <property type="match status" value="1"/>
</dbReference>
<dbReference type="PANTHER" id="PTHR47371:SF3">
    <property type="entry name" value="PHOSPHOGLYCEROL TRANSFERASE I"/>
    <property type="match status" value="1"/>
</dbReference>
<reference evidence="8 9" key="1">
    <citation type="submission" date="2024-09" db="EMBL/GenBank/DDBJ databases">
        <authorList>
            <person name="Sun Q."/>
            <person name="Mori K."/>
        </authorList>
    </citation>
    <scope>NUCLEOTIDE SEQUENCE [LARGE SCALE GENOMIC DNA]</scope>
    <source>
        <strain evidence="8 9">KCTC 23315</strain>
    </source>
</reference>
<comment type="caution">
    <text evidence="8">The sequence shown here is derived from an EMBL/GenBank/DDBJ whole genome shotgun (WGS) entry which is preliminary data.</text>
</comment>
<feature type="transmembrane region" description="Helical" evidence="6">
    <location>
        <begin position="134"/>
        <end position="159"/>
    </location>
</feature>
<dbReference type="RefSeq" id="WP_377241776.1">
    <property type="nucleotide sequence ID" value="NZ_JBHLXP010000001.1"/>
</dbReference>
<sequence>MSQQSFLSRLSGPYLVFTHFVILALAGLTLSRLALMLWQWERVQAAGNPAWMLVQGVRADLILLGLLLAIPVLLAPVLAISRWKILWRRFSYVWCLIALTLLIFIELSTPSFLLQYDVRPNRLYIEYLKYPKEVFSTLWHGFRVPLILGTAFTGLLVFLAMRRLRAVATQQGGTSNKKLWLTWPLVVVLVFVCIRSTTQHRPANPALFAITPDAMVNSLIISSGYSVLYAIYSLRHEARSTEMYGKLDEATMLKQALDWPWLKHYQFNNPAQPTWHQQQATVQRDKPLNLVIVLQESMGATFVESLGGVPVTPELESLKQQGLWFEQLYATGTRSVRGIEAVVAGFAPTPAQSTVKLSNSQQNFTTLASVLKAAGFHTQFIYGGEAHFDNMRSYFTGNGFSQIVDINQIKKPKFVASWGASDEDLFDKADAELTRLQQLRQQSGQPFFSLVFTSSNHEPFEFPDGRIDLHEEPKNTVNNAVKYADWAMGQFFKKARQSSYWQDTLFLVVADHDNRVYGSNLIPVEKFRIPGLILGADTKAGTIDTLASQIDLAPTLLSMLGVSSCHPMIGRDLTLDSTSPGRALIQFEQYFALKQPDGLTILKPDGTVVRGTYDEAKKALHLSDLPASRLQYEQALAQVQLPSYLYRETKYKSDHRCDTPVVAP</sequence>